<dbReference type="PANTHER" id="PTHR11533:SF174">
    <property type="entry name" value="PUROMYCIN-SENSITIVE AMINOPEPTIDASE-RELATED"/>
    <property type="match status" value="1"/>
</dbReference>
<reference evidence="1 2" key="1">
    <citation type="submission" date="2024-05" db="EMBL/GenBank/DDBJ databases">
        <title>Genome sequencing and assembly of Indian major carp, Cirrhinus mrigala (Hamilton, 1822).</title>
        <authorList>
            <person name="Mohindra V."/>
            <person name="Chowdhury L.M."/>
            <person name="Lal K."/>
            <person name="Jena J.K."/>
        </authorList>
    </citation>
    <scope>NUCLEOTIDE SEQUENCE [LARGE SCALE GENOMIC DNA]</scope>
    <source>
        <strain evidence="1">CM1030</strain>
        <tissue evidence="1">Blood</tissue>
    </source>
</reference>
<sequence length="67" mass="7406">NVVDRKPYPEDSSLVEVKFATTPIMSTYLVAFVIGEYDFVESQSSDGVTVRVYTPVGKAEQGKFALE</sequence>
<dbReference type="Proteomes" id="UP001529510">
    <property type="component" value="Unassembled WGS sequence"/>
</dbReference>
<dbReference type="InterPro" id="IPR042097">
    <property type="entry name" value="Aminopeptidase_N-like_N_sf"/>
</dbReference>
<protein>
    <submittedName>
        <fullName evidence="1">Uncharacterized protein</fullName>
    </submittedName>
</protein>
<feature type="non-terminal residue" evidence="1">
    <location>
        <position position="67"/>
    </location>
</feature>
<proteinExistence type="predicted"/>
<dbReference type="AlphaFoldDB" id="A0ABD0Q581"/>
<evidence type="ECO:0000313" key="2">
    <source>
        <dbReference type="Proteomes" id="UP001529510"/>
    </source>
</evidence>
<name>A0ABD0Q581_CIRMR</name>
<dbReference type="PANTHER" id="PTHR11533">
    <property type="entry name" value="PROTEASE M1 ZINC METALLOPROTEASE"/>
    <property type="match status" value="1"/>
</dbReference>
<dbReference type="Gene3D" id="2.60.40.1730">
    <property type="entry name" value="tricorn interacting facor f3 domain"/>
    <property type="match status" value="1"/>
</dbReference>
<accession>A0ABD0Q581</accession>
<organism evidence="1 2">
    <name type="scientific">Cirrhinus mrigala</name>
    <name type="common">Mrigala</name>
    <dbReference type="NCBI Taxonomy" id="683832"/>
    <lineage>
        <taxon>Eukaryota</taxon>
        <taxon>Metazoa</taxon>
        <taxon>Chordata</taxon>
        <taxon>Craniata</taxon>
        <taxon>Vertebrata</taxon>
        <taxon>Euteleostomi</taxon>
        <taxon>Actinopterygii</taxon>
        <taxon>Neopterygii</taxon>
        <taxon>Teleostei</taxon>
        <taxon>Ostariophysi</taxon>
        <taxon>Cypriniformes</taxon>
        <taxon>Cyprinidae</taxon>
        <taxon>Labeoninae</taxon>
        <taxon>Labeonini</taxon>
        <taxon>Cirrhinus</taxon>
    </lineage>
</organism>
<dbReference type="SUPFAM" id="SSF63737">
    <property type="entry name" value="Leukotriene A4 hydrolase N-terminal domain"/>
    <property type="match status" value="1"/>
</dbReference>
<gene>
    <name evidence="1" type="ORF">M9458_023844</name>
</gene>
<comment type="caution">
    <text evidence="1">The sequence shown here is derived from an EMBL/GenBank/DDBJ whole genome shotgun (WGS) entry which is preliminary data.</text>
</comment>
<feature type="non-terminal residue" evidence="1">
    <location>
        <position position="1"/>
    </location>
</feature>
<evidence type="ECO:0000313" key="1">
    <source>
        <dbReference type="EMBL" id="KAL0181438.1"/>
    </source>
</evidence>
<dbReference type="EMBL" id="JAMKFB020000011">
    <property type="protein sequence ID" value="KAL0181438.1"/>
    <property type="molecule type" value="Genomic_DNA"/>
</dbReference>
<keyword evidence="2" id="KW-1185">Reference proteome</keyword>
<dbReference type="InterPro" id="IPR050344">
    <property type="entry name" value="Peptidase_M1_aminopeptidases"/>
</dbReference>